<dbReference type="InterPro" id="IPR010016">
    <property type="entry name" value="PxpB"/>
</dbReference>
<evidence type="ECO:0000313" key="6">
    <source>
        <dbReference type="Proteomes" id="UP000000249"/>
    </source>
</evidence>
<feature type="domain" description="Carboxyltransferase" evidence="4">
    <location>
        <begin position="5"/>
        <end position="205"/>
    </location>
</feature>
<dbReference type="Pfam" id="PF02682">
    <property type="entry name" value="CT_C_D"/>
    <property type="match status" value="1"/>
</dbReference>
<evidence type="ECO:0000313" key="5">
    <source>
        <dbReference type="EMBL" id="ABQ18975.1"/>
    </source>
</evidence>
<dbReference type="Gene3D" id="3.30.1360.40">
    <property type="match status" value="1"/>
</dbReference>
<evidence type="ECO:0000256" key="1">
    <source>
        <dbReference type="ARBA" id="ARBA00022741"/>
    </source>
</evidence>
<accession>A0A0H3ADX3</accession>
<dbReference type="SUPFAM" id="SSF50891">
    <property type="entry name" value="Cyclophilin-like"/>
    <property type="match status" value="1"/>
</dbReference>
<dbReference type="SMART" id="SM00796">
    <property type="entry name" value="AHS1"/>
    <property type="match status" value="1"/>
</dbReference>
<dbReference type="KEGG" id="vco:VC0395_0717"/>
<dbReference type="Gene3D" id="2.40.100.10">
    <property type="entry name" value="Cyclophilin-like"/>
    <property type="match status" value="1"/>
</dbReference>
<dbReference type="AlphaFoldDB" id="A0A0H3ADX3"/>
<keyword evidence="1" id="KW-0547">Nucleotide-binding</keyword>
<sequence length="236" mass="26390">MSIPFEIEPIAEGSILVRFQHPADATLAMHIGQCAHDIMQSLAYGLMNVTPSYTTLLIDYLPYRLTQKELVAQLTLLLNQPRQANHANANLIELPVYYHPDVGLDLIRYQEQGLALAEVIQLHTSVTYTVAAIGFAPGFAFMTQVAEPLRRPRRTTPRLMLPKGSVGIAEQQTAIYPNASPGGWNIIGNCPQTLFDPRQEPMSPWQIGTQVRFRSIERDEFIQLGGVIEPYSIHRA</sequence>
<dbReference type="EMBL" id="CP000626">
    <property type="protein sequence ID" value="ABQ18975.1"/>
    <property type="molecule type" value="Genomic_DNA"/>
</dbReference>
<proteinExistence type="predicted"/>
<dbReference type="eggNOG" id="COG2049">
    <property type="taxonomic scope" value="Bacteria"/>
</dbReference>
<dbReference type="InterPro" id="IPR029000">
    <property type="entry name" value="Cyclophilin-like_dom_sf"/>
</dbReference>
<dbReference type="GO" id="GO:0016787">
    <property type="term" value="F:hydrolase activity"/>
    <property type="evidence" value="ECO:0007669"/>
    <property type="project" value="UniProtKB-KW"/>
</dbReference>
<dbReference type="PATRIC" id="fig|345073.21.peg.3280"/>
<dbReference type="KEGG" id="vcr:VC395_A0538"/>
<keyword evidence="2" id="KW-0378">Hydrolase</keyword>
<dbReference type="OrthoDB" id="9778567at2"/>
<dbReference type="PANTHER" id="PTHR34698">
    <property type="entry name" value="5-OXOPROLINASE SUBUNIT B"/>
    <property type="match status" value="1"/>
</dbReference>
<reference evidence="5 6" key="1">
    <citation type="submission" date="2007-03" db="EMBL/GenBank/DDBJ databases">
        <authorList>
            <person name="Heidelberg J."/>
        </authorList>
    </citation>
    <scope>NUCLEOTIDE SEQUENCE [LARGE SCALE GENOMIC DNA]</scope>
    <source>
        <strain evidence="6">ATCC 39541 / Classical Ogawa 395 / O395</strain>
    </source>
</reference>
<evidence type="ECO:0000256" key="3">
    <source>
        <dbReference type="ARBA" id="ARBA00022840"/>
    </source>
</evidence>
<evidence type="ECO:0000256" key="2">
    <source>
        <dbReference type="ARBA" id="ARBA00022801"/>
    </source>
</evidence>
<keyword evidence="3" id="KW-0067">ATP-binding</keyword>
<protein>
    <recommendedName>
        <fullName evidence="4">Carboxyltransferase domain-containing protein</fullName>
    </recommendedName>
</protein>
<dbReference type="GO" id="GO:0005524">
    <property type="term" value="F:ATP binding"/>
    <property type="evidence" value="ECO:0007669"/>
    <property type="project" value="UniProtKB-KW"/>
</dbReference>
<evidence type="ECO:0000259" key="4">
    <source>
        <dbReference type="SMART" id="SM00796"/>
    </source>
</evidence>
<dbReference type="InterPro" id="IPR003833">
    <property type="entry name" value="CT_C_D"/>
</dbReference>
<dbReference type="Proteomes" id="UP000000249">
    <property type="component" value="Chromosome 2"/>
</dbReference>
<organism evidence="5 6">
    <name type="scientific">Vibrio cholerae serotype O1 (strain ATCC 39541 / Classical Ogawa 395 / O395)</name>
    <dbReference type="NCBI Taxonomy" id="345073"/>
    <lineage>
        <taxon>Bacteria</taxon>
        <taxon>Pseudomonadati</taxon>
        <taxon>Pseudomonadota</taxon>
        <taxon>Gammaproteobacteria</taxon>
        <taxon>Vibrionales</taxon>
        <taxon>Vibrionaceae</taxon>
        <taxon>Vibrio</taxon>
    </lineage>
</organism>
<dbReference type="SUPFAM" id="SSF160467">
    <property type="entry name" value="PH0987 N-terminal domain-like"/>
    <property type="match status" value="1"/>
</dbReference>
<name>A0A0H3ADX3_VIBC3</name>
<dbReference type="PANTHER" id="PTHR34698:SF2">
    <property type="entry name" value="5-OXOPROLINASE SUBUNIT B"/>
    <property type="match status" value="1"/>
</dbReference>
<dbReference type="RefSeq" id="WP_000026710.1">
    <property type="nucleotide sequence ID" value="NC_009456.1"/>
</dbReference>
<gene>
    <name evidence="5" type="ordered locus">VC0395_0717</name>
</gene>